<feature type="region of interest" description="Disordered" evidence="1">
    <location>
        <begin position="30"/>
        <end position="75"/>
    </location>
</feature>
<organism evidence="4">
    <name type="scientific">Nakamurella sp. A5-74</name>
    <dbReference type="NCBI Taxonomy" id="3158264"/>
    <lineage>
        <taxon>Bacteria</taxon>
        <taxon>Bacillati</taxon>
        <taxon>Actinomycetota</taxon>
        <taxon>Actinomycetes</taxon>
        <taxon>Nakamurellales</taxon>
        <taxon>Nakamurellaceae</taxon>
        <taxon>Nakamurella</taxon>
    </lineage>
</organism>
<dbReference type="Gene3D" id="2.120.10.30">
    <property type="entry name" value="TolB, C-terminal domain"/>
    <property type="match status" value="1"/>
</dbReference>
<feature type="signal peptide" evidence="2">
    <location>
        <begin position="1"/>
        <end position="26"/>
    </location>
</feature>
<feature type="compositionally biased region" description="Polar residues" evidence="1">
    <location>
        <begin position="47"/>
        <end position="62"/>
    </location>
</feature>
<evidence type="ECO:0000256" key="1">
    <source>
        <dbReference type="SAM" id="MobiDB-lite"/>
    </source>
</evidence>
<dbReference type="InterPro" id="IPR011041">
    <property type="entry name" value="Quinoprot_gluc/sorb_DH_b-prop"/>
</dbReference>
<sequence>MALTHRITLLGAGTCVAVLLASCSTARTSPASSARTSLSSTAGPTGADSSTSVASDAGSTFAGTPPPTGRRAPVGTPRTVTAGLAAPWSVVFHGDTPLVSERDSARILELAADGAARPIGTIPGVAAAGEGGLLGLAVDEQSRLYAYFTADDGNRIARFDISGEPGSLTLGPPETILDQIPSASYHDGGRLAFGPDQMLYATVGDAGQSDRAQDLDSLSGKILRMTPDGEVPQGNPYPGSLVYSYGHRNPQGLTWTDDGTMFATEFGQNTWDELNIITPGSNYGWPTVEGIAGTDGFTDPVQQWAPQDASPSGMTSIGGTLFIANLRGAVLRAVPAADPTTSTDYFSGEFGRIRDVTVAPDGRLWFVTNNTDGRGTPRPGDDQILSVDVE</sequence>
<feature type="chain" id="PRO_5043908022" evidence="2">
    <location>
        <begin position="27"/>
        <end position="390"/>
    </location>
</feature>
<protein>
    <submittedName>
        <fullName evidence="4">PQQ-dependent sugar dehydrogenase</fullName>
    </submittedName>
</protein>
<dbReference type="InterPro" id="IPR011042">
    <property type="entry name" value="6-blade_b-propeller_TolB-like"/>
</dbReference>
<gene>
    <name evidence="4" type="ORF">ABLG96_00725</name>
</gene>
<feature type="domain" description="Glucose/Sorbosone dehydrogenase" evidence="3">
    <location>
        <begin position="85"/>
        <end position="374"/>
    </location>
</feature>
<accession>A0AAU8DPJ1</accession>
<evidence type="ECO:0000259" key="3">
    <source>
        <dbReference type="Pfam" id="PF07995"/>
    </source>
</evidence>
<dbReference type="EMBL" id="CP159218">
    <property type="protein sequence ID" value="XCG63906.1"/>
    <property type="molecule type" value="Genomic_DNA"/>
</dbReference>
<reference evidence="4" key="1">
    <citation type="submission" date="2024-05" db="EMBL/GenBank/DDBJ databases">
        <authorList>
            <person name="Cai S.Y."/>
            <person name="Jin L.M."/>
            <person name="Li H.R."/>
        </authorList>
    </citation>
    <scope>NUCLEOTIDE SEQUENCE</scope>
    <source>
        <strain evidence="4">A5-74</strain>
    </source>
</reference>
<evidence type="ECO:0000313" key="4">
    <source>
        <dbReference type="EMBL" id="XCG63906.1"/>
    </source>
</evidence>
<dbReference type="SUPFAM" id="SSF50952">
    <property type="entry name" value="Soluble quinoprotein glucose dehydrogenase"/>
    <property type="match status" value="1"/>
</dbReference>
<dbReference type="PANTHER" id="PTHR19328:SF13">
    <property type="entry name" value="HIPL1 PROTEIN"/>
    <property type="match status" value="1"/>
</dbReference>
<dbReference type="InterPro" id="IPR012938">
    <property type="entry name" value="Glc/Sorbosone_DH"/>
</dbReference>
<dbReference type="RefSeq" id="WP_353649521.1">
    <property type="nucleotide sequence ID" value="NZ_CP159218.1"/>
</dbReference>
<dbReference type="PROSITE" id="PS51257">
    <property type="entry name" value="PROKAR_LIPOPROTEIN"/>
    <property type="match status" value="1"/>
</dbReference>
<feature type="compositionally biased region" description="Low complexity" evidence="1">
    <location>
        <begin position="30"/>
        <end position="42"/>
    </location>
</feature>
<dbReference type="AlphaFoldDB" id="A0AAU8DPJ1"/>
<feature type="region of interest" description="Disordered" evidence="1">
    <location>
        <begin position="370"/>
        <end position="390"/>
    </location>
</feature>
<dbReference type="Pfam" id="PF07995">
    <property type="entry name" value="GSDH"/>
    <property type="match status" value="1"/>
</dbReference>
<evidence type="ECO:0000256" key="2">
    <source>
        <dbReference type="SAM" id="SignalP"/>
    </source>
</evidence>
<proteinExistence type="predicted"/>
<name>A0AAU8DPJ1_9ACTN</name>
<dbReference type="PANTHER" id="PTHR19328">
    <property type="entry name" value="HEDGEHOG-INTERACTING PROTEIN"/>
    <property type="match status" value="1"/>
</dbReference>
<keyword evidence="2" id="KW-0732">Signal</keyword>